<dbReference type="Pfam" id="PF02283">
    <property type="entry name" value="CobU"/>
    <property type="match status" value="1"/>
</dbReference>
<comment type="caution">
    <text evidence="1">The sequence shown here is derived from an EMBL/GenBank/DDBJ whole genome shotgun (WGS) entry which is preliminary data.</text>
</comment>
<dbReference type="InterPro" id="IPR027417">
    <property type="entry name" value="P-loop_NTPase"/>
</dbReference>
<dbReference type="GO" id="GO:0009236">
    <property type="term" value="P:cobalamin biosynthetic process"/>
    <property type="evidence" value="ECO:0007669"/>
    <property type="project" value="InterPro"/>
</dbReference>
<keyword evidence="1" id="KW-0418">Kinase</keyword>
<protein>
    <submittedName>
        <fullName evidence="1">Bifunctional adenosylcobinamide kinase/adenosylcobinamide-phosphate guanylyltransferase</fullName>
    </submittedName>
</protein>
<evidence type="ECO:0000313" key="1">
    <source>
        <dbReference type="EMBL" id="HIR10545.1"/>
    </source>
</evidence>
<name>A0A9D1AAA0_9FIRM</name>
<sequence>MHLIIGGKGQGKLRYALSLGFTQEDVARSLPTNKPILYGLQTLTREDPALTAADIPDCIVICDELGCGVVPMGYEDRAWRERTGRLLCDLAAKAARVDRVFCGIPMRLK</sequence>
<dbReference type="Gene3D" id="3.40.50.300">
    <property type="entry name" value="P-loop containing nucleotide triphosphate hydrolases"/>
    <property type="match status" value="1"/>
</dbReference>
<dbReference type="GO" id="GO:0000166">
    <property type="term" value="F:nucleotide binding"/>
    <property type="evidence" value="ECO:0007669"/>
    <property type="project" value="InterPro"/>
</dbReference>
<gene>
    <name evidence="1" type="ORF">IAA70_09085</name>
</gene>
<dbReference type="GO" id="GO:0016779">
    <property type="term" value="F:nucleotidyltransferase activity"/>
    <property type="evidence" value="ECO:0007669"/>
    <property type="project" value="UniProtKB-KW"/>
</dbReference>
<dbReference type="AlphaFoldDB" id="A0A9D1AAA0"/>
<dbReference type="SUPFAM" id="SSF52540">
    <property type="entry name" value="P-loop containing nucleoside triphosphate hydrolases"/>
    <property type="match status" value="1"/>
</dbReference>
<keyword evidence="1" id="KW-0808">Transferase</keyword>
<accession>A0A9D1AAA0</accession>
<dbReference type="InterPro" id="IPR003203">
    <property type="entry name" value="CobU/CobP"/>
</dbReference>
<proteinExistence type="predicted"/>
<reference evidence="1" key="1">
    <citation type="submission" date="2020-10" db="EMBL/GenBank/DDBJ databases">
        <authorList>
            <person name="Gilroy R."/>
        </authorList>
    </citation>
    <scope>NUCLEOTIDE SEQUENCE</scope>
    <source>
        <strain evidence="1">ChiHjej9B8-7071</strain>
    </source>
</reference>
<evidence type="ECO:0000313" key="2">
    <source>
        <dbReference type="Proteomes" id="UP000824258"/>
    </source>
</evidence>
<dbReference type="GO" id="GO:0043752">
    <property type="term" value="F:adenosylcobinamide kinase activity"/>
    <property type="evidence" value="ECO:0007669"/>
    <property type="project" value="InterPro"/>
</dbReference>
<organism evidence="1 2">
    <name type="scientific">Candidatus Avoscillospira stercoripullorum</name>
    <dbReference type="NCBI Taxonomy" id="2840709"/>
    <lineage>
        <taxon>Bacteria</taxon>
        <taxon>Bacillati</taxon>
        <taxon>Bacillota</taxon>
        <taxon>Clostridia</taxon>
        <taxon>Eubacteriales</taxon>
        <taxon>Oscillospiraceae</taxon>
        <taxon>Oscillospiraceae incertae sedis</taxon>
        <taxon>Candidatus Avoscillospira</taxon>
    </lineage>
</organism>
<reference evidence="1" key="2">
    <citation type="journal article" date="2021" name="PeerJ">
        <title>Extensive microbial diversity within the chicken gut microbiome revealed by metagenomics and culture.</title>
        <authorList>
            <person name="Gilroy R."/>
            <person name="Ravi A."/>
            <person name="Getino M."/>
            <person name="Pursley I."/>
            <person name="Horton D.L."/>
            <person name="Alikhan N.F."/>
            <person name="Baker D."/>
            <person name="Gharbi K."/>
            <person name="Hall N."/>
            <person name="Watson M."/>
            <person name="Adriaenssens E.M."/>
            <person name="Foster-Nyarko E."/>
            <person name="Jarju S."/>
            <person name="Secka A."/>
            <person name="Antonio M."/>
            <person name="Oren A."/>
            <person name="Chaudhuri R.R."/>
            <person name="La Ragione R."/>
            <person name="Hildebrand F."/>
            <person name="Pallen M.J."/>
        </authorList>
    </citation>
    <scope>NUCLEOTIDE SEQUENCE</scope>
    <source>
        <strain evidence="1">ChiHjej9B8-7071</strain>
    </source>
</reference>
<keyword evidence="1" id="KW-0548">Nucleotidyltransferase</keyword>
<dbReference type="EMBL" id="DVGD01000298">
    <property type="protein sequence ID" value="HIR10545.1"/>
    <property type="molecule type" value="Genomic_DNA"/>
</dbReference>
<dbReference type="Proteomes" id="UP000824258">
    <property type="component" value="Unassembled WGS sequence"/>
</dbReference>